<feature type="domain" description="PX" evidence="13">
    <location>
        <begin position="451"/>
        <end position="663"/>
    </location>
</feature>
<feature type="compositionally biased region" description="Polar residues" evidence="11">
    <location>
        <begin position="203"/>
        <end position="224"/>
    </location>
</feature>
<evidence type="ECO:0000256" key="11">
    <source>
        <dbReference type="SAM" id="MobiDB-lite"/>
    </source>
</evidence>
<keyword evidence="5" id="KW-0378">Hydrolase</keyword>
<dbReference type="PROSITE" id="PS50035">
    <property type="entry name" value="PLD"/>
    <property type="match status" value="2"/>
</dbReference>
<dbReference type="GO" id="GO:0009395">
    <property type="term" value="P:phospholipid catabolic process"/>
    <property type="evidence" value="ECO:0007669"/>
    <property type="project" value="TreeGrafter"/>
</dbReference>
<feature type="region of interest" description="Disordered" evidence="11">
    <location>
        <begin position="1"/>
        <end position="180"/>
    </location>
</feature>
<dbReference type="InterPro" id="IPR025202">
    <property type="entry name" value="PLD-like_dom"/>
</dbReference>
<evidence type="ECO:0000256" key="1">
    <source>
        <dbReference type="ARBA" id="ARBA00000798"/>
    </source>
</evidence>
<protein>
    <recommendedName>
        <fullName evidence="9">Phospholipase D1</fullName>
        <ecNumber evidence="3">3.1.4.4</ecNumber>
    </recommendedName>
    <alternativeName>
        <fullName evidence="8">Choline phosphatase 1</fullName>
    </alternativeName>
    <alternativeName>
        <fullName evidence="10">Phosphatidylcholine-hydrolyzing phospholipase D1</fullName>
    </alternativeName>
</protein>
<feature type="region of interest" description="Disordered" evidence="11">
    <location>
        <begin position="541"/>
        <end position="615"/>
    </location>
</feature>
<dbReference type="InterPro" id="IPR036871">
    <property type="entry name" value="PX_dom_sf"/>
</dbReference>
<comment type="similarity">
    <text evidence="2">Belongs to the phospholipase D family.</text>
</comment>
<evidence type="ECO:0000256" key="9">
    <source>
        <dbReference type="ARBA" id="ARBA00074658"/>
    </source>
</evidence>
<evidence type="ECO:0000256" key="5">
    <source>
        <dbReference type="ARBA" id="ARBA00022801"/>
    </source>
</evidence>
<dbReference type="PANTHER" id="PTHR18896:SF76">
    <property type="entry name" value="PHOSPHOLIPASE"/>
    <property type="match status" value="1"/>
</dbReference>
<evidence type="ECO:0000256" key="4">
    <source>
        <dbReference type="ARBA" id="ARBA00022737"/>
    </source>
</evidence>
<dbReference type="SUPFAM" id="SSF64268">
    <property type="entry name" value="PX domain"/>
    <property type="match status" value="1"/>
</dbReference>
<organism evidence="14">
    <name type="scientific">Eremomyces bilateralis CBS 781.70</name>
    <dbReference type="NCBI Taxonomy" id="1392243"/>
    <lineage>
        <taxon>Eukaryota</taxon>
        <taxon>Fungi</taxon>
        <taxon>Dikarya</taxon>
        <taxon>Ascomycota</taxon>
        <taxon>Pezizomycotina</taxon>
        <taxon>Dothideomycetes</taxon>
        <taxon>Dothideomycetes incertae sedis</taxon>
        <taxon>Eremomycetales</taxon>
        <taxon>Eremomycetaceae</taxon>
        <taxon>Eremomyces</taxon>
    </lineage>
</organism>
<keyword evidence="4" id="KW-0677">Repeat</keyword>
<feature type="region of interest" description="Disordered" evidence="11">
    <location>
        <begin position="1444"/>
        <end position="1481"/>
    </location>
</feature>
<dbReference type="OrthoDB" id="14911at2759"/>
<feature type="compositionally biased region" description="Basic and acidic residues" evidence="11">
    <location>
        <begin position="1613"/>
        <end position="1627"/>
    </location>
</feature>
<reference evidence="16" key="3">
    <citation type="submission" date="2025-04" db="UniProtKB">
        <authorList>
            <consortium name="RefSeq"/>
        </authorList>
    </citation>
    <scope>IDENTIFICATION</scope>
    <source>
        <strain evidence="16">CBS 781.70</strain>
    </source>
</reference>
<dbReference type="EC" id="3.1.4.4" evidence="3"/>
<evidence type="ECO:0000256" key="7">
    <source>
        <dbReference type="ARBA" id="ARBA00023098"/>
    </source>
</evidence>
<evidence type="ECO:0000313" key="14">
    <source>
        <dbReference type="EMBL" id="KAF1813399.1"/>
    </source>
</evidence>
<dbReference type="Pfam" id="PF13091">
    <property type="entry name" value="PLDc_2"/>
    <property type="match status" value="1"/>
</dbReference>
<feature type="compositionally biased region" description="Basic and acidic residues" evidence="11">
    <location>
        <begin position="104"/>
        <end position="114"/>
    </location>
</feature>
<dbReference type="CDD" id="cd06093">
    <property type="entry name" value="PX_domain"/>
    <property type="match status" value="1"/>
</dbReference>
<reference evidence="16" key="2">
    <citation type="submission" date="2020-04" db="EMBL/GenBank/DDBJ databases">
        <authorList>
            <consortium name="NCBI Genome Project"/>
        </authorList>
    </citation>
    <scope>NUCLEOTIDE SEQUENCE</scope>
    <source>
        <strain evidence="16">CBS 781.70</strain>
    </source>
</reference>
<feature type="compositionally biased region" description="Basic residues" evidence="11">
    <location>
        <begin position="1454"/>
        <end position="1468"/>
    </location>
</feature>
<dbReference type="SMART" id="SM00312">
    <property type="entry name" value="PX"/>
    <property type="match status" value="1"/>
</dbReference>
<reference evidence="14 16" key="1">
    <citation type="submission" date="2020-01" db="EMBL/GenBank/DDBJ databases">
        <authorList>
            <consortium name="DOE Joint Genome Institute"/>
            <person name="Haridas S."/>
            <person name="Albert R."/>
            <person name="Binder M."/>
            <person name="Bloem J."/>
            <person name="Labutti K."/>
            <person name="Salamov A."/>
            <person name="Andreopoulos B."/>
            <person name="Baker S.E."/>
            <person name="Barry K."/>
            <person name="Bills G."/>
            <person name="Bluhm B.H."/>
            <person name="Cannon C."/>
            <person name="Castanera R."/>
            <person name="Culley D.E."/>
            <person name="Daum C."/>
            <person name="Ezra D."/>
            <person name="Gonzalez J.B."/>
            <person name="Henrissat B."/>
            <person name="Kuo A."/>
            <person name="Liang C."/>
            <person name="Lipzen A."/>
            <person name="Lutzoni F."/>
            <person name="Magnuson J."/>
            <person name="Mondo S."/>
            <person name="Nolan M."/>
            <person name="Ohm R."/>
            <person name="Pangilinan J."/>
            <person name="Park H.-J."/>
            <person name="Ramirez L."/>
            <person name="Alfaro M."/>
            <person name="Sun H."/>
            <person name="Tritt A."/>
            <person name="Yoshinaga Y."/>
            <person name="Zwiers L.-H."/>
            <person name="Turgeon B.G."/>
            <person name="Goodwin S.B."/>
            <person name="Spatafora J.W."/>
            <person name="Crous P.W."/>
            <person name="Grigoriev I.V."/>
        </authorList>
    </citation>
    <scope>NUCLEOTIDE SEQUENCE</scope>
    <source>
        <strain evidence="14 16">CBS 781.70</strain>
    </source>
</reference>
<keyword evidence="7" id="KW-0443">Lipid metabolism</keyword>
<feature type="domain" description="PLD phosphodiesterase" evidence="12">
    <location>
        <begin position="928"/>
        <end position="955"/>
    </location>
</feature>
<dbReference type="InterPro" id="IPR001736">
    <property type="entry name" value="PLipase_D/transphosphatidylase"/>
</dbReference>
<keyword evidence="6" id="KW-0442">Lipid degradation</keyword>
<feature type="domain" description="PLD phosphodiesterase" evidence="12">
    <location>
        <begin position="1233"/>
        <end position="1260"/>
    </location>
</feature>
<feature type="compositionally biased region" description="Basic and acidic residues" evidence="11">
    <location>
        <begin position="1680"/>
        <end position="1701"/>
    </location>
</feature>
<feature type="region of interest" description="Disordered" evidence="11">
    <location>
        <begin position="1653"/>
        <end position="1752"/>
    </location>
</feature>
<feature type="compositionally biased region" description="Basic and acidic residues" evidence="11">
    <location>
        <begin position="1708"/>
        <end position="1718"/>
    </location>
</feature>
<feature type="compositionally biased region" description="Basic residues" evidence="11">
    <location>
        <begin position="256"/>
        <end position="265"/>
    </location>
</feature>
<feature type="compositionally biased region" description="Acidic residues" evidence="11">
    <location>
        <begin position="237"/>
        <end position="246"/>
    </location>
</feature>
<dbReference type="Gene3D" id="3.30.870.10">
    <property type="entry name" value="Endonuclease Chain A"/>
    <property type="match status" value="2"/>
</dbReference>
<gene>
    <name evidence="14 16" type="ORF">P152DRAFT_317350</name>
</gene>
<dbReference type="SUPFAM" id="SSF56024">
    <property type="entry name" value="Phospholipase D/nuclease"/>
    <property type="match status" value="2"/>
</dbReference>
<feature type="region of interest" description="Disordered" evidence="11">
    <location>
        <begin position="1334"/>
        <end position="1364"/>
    </location>
</feature>
<feature type="region of interest" description="Disordered" evidence="11">
    <location>
        <begin position="1608"/>
        <end position="1639"/>
    </location>
</feature>
<dbReference type="GO" id="GO:0004630">
    <property type="term" value="F:phospholipase D activity"/>
    <property type="evidence" value="ECO:0007669"/>
    <property type="project" value="UniProtKB-EC"/>
</dbReference>
<dbReference type="CDD" id="cd01254">
    <property type="entry name" value="PH_PLD"/>
    <property type="match status" value="1"/>
</dbReference>
<evidence type="ECO:0000256" key="8">
    <source>
        <dbReference type="ARBA" id="ARBA00042228"/>
    </source>
</evidence>
<dbReference type="SMART" id="SM00155">
    <property type="entry name" value="PLDc"/>
    <property type="match status" value="2"/>
</dbReference>
<dbReference type="RefSeq" id="XP_033535030.1">
    <property type="nucleotide sequence ID" value="XM_033675196.1"/>
</dbReference>
<dbReference type="PANTHER" id="PTHR18896">
    <property type="entry name" value="PHOSPHOLIPASE D"/>
    <property type="match status" value="1"/>
</dbReference>
<evidence type="ECO:0000259" key="13">
    <source>
        <dbReference type="PROSITE" id="PS50195"/>
    </source>
</evidence>
<dbReference type="PROSITE" id="PS50195">
    <property type="entry name" value="PX"/>
    <property type="match status" value="1"/>
</dbReference>
<feature type="region of interest" description="Disordered" evidence="11">
    <location>
        <begin position="196"/>
        <end position="300"/>
    </location>
</feature>
<evidence type="ECO:0000313" key="15">
    <source>
        <dbReference type="Proteomes" id="UP000504638"/>
    </source>
</evidence>
<feature type="compositionally biased region" description="Polar residues" evidence="11">
    <location>
        <begin position="117"/>
        <end position="138"/>
    </location>
</feature>
<evidence type="ECO:0000256" key="6">
    <source>
        <dbReference type="ARBA" id="ARBA00022963"/>
    </source>
</evidence>
<evidence type="ECO:0000256" key="3">
    <source>
        <dbReference type="ARBA" id="ARBA00012027"/>
    </source>
</evidence>
<evidence type="ECO:0000256" key="2">
    <source>
        <dbReference type="ARBA" id="ARBA00008664"/>
    </source>
</evidence>
<dbReference type="CDD" id="cd09138">
    <property type="entry name" value="PLDc_vPLD1_2_yPLD_like_1"/>
    <property type="match status" value="1"/>
</dbReference>
<dbReference type="InterPro" id="IPR015679">
    <property type="entry name" value="PLipase_D_fam"/>
</dbReference>
<feature type="compositionally biased region" description="Polar residues" evidence="11">
    <location>
        <begin position="592"/>
        <end position="604"/>
    </location>
</feature>
<evidence type="ECO:0000313" key="16">
    <source>
        <dbReference type="RefSeq" id="XP_033535030.1"/>
    </source>
</evidence>
<feature type="region of interest" description="Disordered" evidence="11">
    <location>
        <begin position="339"/>
        <end position="377"/>
    </location>
</feature>
<evidence type="ECO:0000256" key="10">
    <source>
        <dbReference type="ARBA" id="ARBA00079280"/>
    </source>
</evidence>
<dbReference type="CDD" id="cd09141">
    <property type="entry name" value="PLDc_vPLD1_2_yPLD_like_2"/>
    <property type="match status" value="1"/>
</dbReference>
<dbReference type="GO" id="GO:0035091">
    <property type="term" value="F:phosphatidylinositol binding"/>
    <property type="evidence" value="ECO:0007669"/>
    <property type="project" value="InterPro"/>
</dbReference>
<dbReference type="EMBL" id="ML975155">
    <property type="protein sequence ID" value="KAF1813399.1"/>
    <property type="molecule type" value="Genomic_DNA"/>
</dbReference>
<evidence type="ECO:0000259" key="12">
    <source>
        <dbReference type="PROSITE" id="PS50035"/>
    </source>
</evidence>
<dbReference type="Pfam" id="PF00614">
    <property type="entry name" value="PLDc"/>
    <property type="match status" value="1"/>
</dbReference>
<dbReference type="InterPro" id="IPR001683">
    <property type="entry name" value="PX_dom"/>
</dbReference>
<comment type="catalytic activity">
    <reaction evidence="1">
        <text>a 1,2-diacyl-sn-glycero-3-phosphocholine + H2O = a 1,2-diacyl-sn-glycero-3-phosphate + choline + H(+)</text>
        <dbReference type="Rhea" id="RHEA:14445"/>
        <dbReference type="ChEBI" id="CHEBI:15354"/>
        <dbReference type="ChEBI" id="CHEBI:15377"/>
        <dbReference type="ChEBI" id="CHEBI:15378"/>
        <dbReference type="ChEBI" id="CHEBI:57643"/>
        <dbReference type="ChEBI" id="CHEBI:58608"/>
        <dbReference type="EC" id="3.1.4.4"/>
    </reaction>
</comment>
<keyword evidence="15" id="KW-1185">Reference proteome</keyword>
<dbReference type="GeneID" id="54415766"/>
<dbReference type="Gene3D" id="3.30.1520.10">
    <property type="entry name" value="Phox-like domain"/>
    <property type="match status" value="1"/>
</dbReference>
<dbReference type="FunFam" id="3.30.870.10:FF:000011">
    <property type="entry name" value="Phospholipase"/>
    <property type="match status" value="1"/>
</dbReference>
<name>A0A6G1G6D8_9PEZI</name>
<feature type="compositionally biased region" description="Polar residues" evidence="11">
    <location>
        <begin position="79"/>
        <end position="89"/>
    </location>
</feature>
<feature type="compositionally biased region" description="Low complexity" evidence="11">
    <location>
        <begin position="272"/>
        <end position="283"/>
    </location>
</feature>
<accession>A0A6G1G6D8</accession>
<sequence length="1809" mass="205391">MDASPDQDLTRSPEMTTPSARPLPATRSRDIKTVESHSPPESPLGTTEKPSDSHQNGNGAVHSPGVKTNGFPFDVAPGTTGQSVTNNYTDEIDDTDNAVPDGRNSAEKEERLDQATRLPSSNAPTKRQSSGDPESSTPPGRRSVQFARPSTIDTAGPSHSRRPSQPDITEEAEETEAKDKQAIRLFDKLKALATPISLHGHSKSFSGWTLGDSTNDVGMSSGPGSNELDYTEHESEADADGEDSATEDQAGSSSRPKQRTRRKSRRTDESHTAPTTPRATTSRMAPWSRDSPGDTPIMRPHGFFRRATMEDIPENQRQHVSEDEGRARLAKQGMFRRGTSWVPGHRNAPDSARPSHLRRFTGINGGSGLEESPMRRNRADRHPSIGAMRWRQIKAGLKLLGTKKKEDKVDSTKSAELLAELLAGAPAALFLASMFQRDDKGHKRVPVLLEQLKVRVVDSQRVENKPGDRHVVFRIELEYGSGPTRMKWVIHRTLRDFANLHLKYKIQSQTDKYIQLRSDDKSQNRLPRFPKSAFPYLRGVRGFADDEDDEDEDMMPPEPGTDAEASGTDRPGRRNGNGRRQSSFPFMRRRSSITNAPVTPSSTVDPLGSNAGVVGPAGLRRETYAERQRRRLEQYLQQMITTFMFRPDGNRLCKFLELSALGVRLAAEGGYHGKEGYMVIASNRGLDFRKTRFNPSHFKERHSPKWFLVRHSYIVCVDSPEEMNVYDVLLVDSQFTTEKKSKRKRDETAQELARRAKEKTKYPTHHQLRIFNAERSMKLLARNERQLHQFEESVNFMMRNTVWSQEHRFDSFAPVRKNVFAQWLVDGRDYMWNVSRAISMAKDVIYIHDWWLSPELYLRRPAAISQKWRLDRLLQRKAQEGVKIFIIVYRNINSAIPIDSEYTKFSLLDLHPNVFVQRSPNQFRQNTFFWSHHEKICVVDHLVAFCGGVDLCYGRWDTPGHSVVDDKLTGFELNDMPKDADHCQLWPGKDYSNPRVQDFYALDKPYEEMYDRGKIPRMPWHDIGMQIVGQPARDLTRHFIQRWNYILRQRKPSRPTPFLLPPRDFIHGEIESLGLEGTCEIQILRSAGEWSLGLNRTENSIENAYVKMIEKSEHFMYMENQFFITSCNMDGTIIENRIGDAIVERIKRAHVHDEDWRAIIVIPLMPGYQNTVDSPEGSSVRLIMQCQYRSICRGETSIFGKLRAAGIEPEDYIQFYALRSWGKIGPDQGLVTEQLYIHAKAMIVDDRVAIIGSANINERSMRGNRDSEVAAIIRDRELVSSTMAGEPYMVGKFPSTLRMRLMREHLGIDTDAIMERQILEEQLAREEERLRREDEVSLASQPCDDVSERWPSMDNDIGEPSSSLSPDIDRVYSYNHDIDWGLANPNLKTHKKVTSDPRVTGNEAHARDVRGEGHDRLHDVESEQPDILAGRDSYVDETGREVLASDIAAEPKQSPKKLKLKGHARQHRSSTASRDSRSVRLEETERLFPPPEVGRLSSRELGLPTISTLPALPVTDDTDIGGPALGRTLTARSADVLYPHLSDLKRPVITEDCMRDPLNDSFYLDVWHAAAEDNTKVFREVFRCMPDNQVKTWKEYQEYTAFAERFAQVQGQEKSKQRVQHERRERTGGPPGNVPGGLSEKAVKLEQKVEGMTEKVAEPFTSAKNRASPPMGTVDEWTEEQERNASSRATDRTLDEKEAMKAEAGGAEEPKPVQRERTITIPGTANAAGKTPVGKNSTRRRRRGTTRSSTRAFHAQDDSAMMNKTDAEELLKHVQGHLVVWPYDWLEKEERGGGWLYATDQIAPLEIYT</sequence>
<feature type="compositionally biased region" description="Acidic residues" evidence="11">
    <location>
        <begin position="545"/>
        <end position="555"/>
    </location>
</feature>
<proteinExistence type="inferred from homology"/>
<dbReference type="Proteomes" id="UP000504638">
    <property type="component" value="Unplaced"/>
</dbReference>